<proteinExistence type="predicted"/>
<name>A0A7L5DZV4_9SPHI</name>
<keyword evidence="1" id="KW-0472">Membrane</keyword>
<feature type="signal peptide" evidence="2">
    <location>
        <begin position="1"/>
        <end position="23"/>
    </location>
</feature>
<organism evidence="3 4">
    <name type="scientific">Mucilaginibacter robiniae</name>
    <dbReference type="NCBI Taxonomy" id="2728022"/>
    <lineage>
        <taxon>Bacteria</taxon>
        <taxon>Pseudomonadati</taxon>
        <taxon>Bacteroidota</taxon>
        <taxon>Sphingobacteriia</taxon>
        <taxon>Sphingobacteriales</taxon>
        <taxon>Sphingobacteriaceae</taxon>
        <taxon>Mucilaginibacter</taxon>
    </lineage>
</organism>
<keyword evidence="1" id="KW-0812">Transmembrane</keyword>
<gene>
    <name evidence="3" type="ORF">HH214_07685</name>
</gene>
<feature type="transmembrane region" description="Helical" evidence="1">
    <location>
        <begin position="111"/>
        <end position="129"/>
    </location>
</feature>
<keyword evidence="1" id="KW-1133">Transmembrane helix</keyword>
<keyword evidence="2" id="KW-0732">Signal</keyword>
<dbReference type="RefSeq" id="WP_169606765.1">
    <property type="nucleotide sequence ID" value="NZ_CP051682.1"/>
</dbReference>
<keyword evidence="4" id="KW-1185">Reference proteome</keyword>
<evidence type="ECO:0000313" key="4">
    <source>
        <dbReference type="Proteomes" id="UP000503278"/>
    </source>
</evidence>
<reference evidence="3 4" key="1">
    <citation type="submission" date="2020-04" db="EMBL/GenBank/DDBJ databases">
        <title>Genome sequencing of novel species.</title>
        <authorList>
            <person name="Heo J."/>
            <person name="Kim S.-J."/>
            <person name="Kim J.-S."/>
            <person name="Hong S.-B."/>
            <person name="Kwon S.-W."/>
        </authorList>
    </citation>
    <scope>NUCLEOTIDE SEQUENCE [LARGE SCALE GENOMIC DNA]</scope>
    <source>
        <strain evidence="3 4">F39-2</strain>
    </source>
</reference>
<evidence type="ECO:0000256" key="2">
    <source>
        <dbReference type="SAM" id="SignalP"/>
    </source>
</evidence>
<feature type="chain" id="PRO_5029631896" evidence="2">
    <location>
        <begin position="24"/>
        <end position="131"/>
    </location>
</feature>
<protein>
    <submittedName>
        <fullName evidence="3">Uncharacterized protein</fullName>
    </submittedName>
</protein>
<dbReference type="EMBL" id="CP051682">
    <property type="protein sequence ID" value="QJD95758.1"/>
    <property type="molecule type" value="Genomic_DNA"/>
</dbReference>
<evidence type="ECO:0000256" key="1">
    <source>
        <dbReference type="SAM" id="Phobius"/>
    </source>
</evidence>
<feature type="transmembrane region" description="Helical" evidence="1">
    <location>
        <begin position="81"/>
        <end position="99"/>
    </location>
</feature>
<dbReference type="AlphaFoldDB" id="A0A7L5DZV4"/>
<sequence>MWKKWLHIVLSLWLINAITYFHASNPFDHTDETNGSDAVSSCLAINTWADCILQFVANDDGVSAQKTHKIKFQRRYIHTRVNSVSVFLAIPILYLLFAFIKRPVKKQPNHYSIGVALLPAYYNFLFRLSPF</sequence>
<evidence type="ECO:0000313" key="3">
    <source>
        <dbReference type="EMBL" id="QJD95758.1"/>
    </source>
</evidence>
<dbReference type="Proteomes" id="UP000503278">
    <property type="component" value="Chromosome"/>
</dbReference>
<dbReference type="KEGG" id="mrob:HH214_07685"/>
<accession>A0A7L5DZV4</accession>